<proteinExistence type="predicted"/>
<keyword evidence="1" id="KW-0812">Transmembrane</keyword>
<comment type="caution">
    <text evidence="2">The sequence shown here is derived from an EMBL/GenBank/DDBJ whole genome shotgun (WGS) entry which is preliminary data.</text>
</comment>
<keyword evidence="1" id="KW-0472">Membrane</keyword>
<feature type="transmembrane region" description="Helical" evidence="1">
    <location>
        <begin position="85"/>
        <end position="107"/>
    </location>
</feature>
<name>A0A7V4KF33_FERPE</name>
<accession>A0A7V4KF33</accession>
<evidence type="ECO:0000256" key="1">
    <source>
        <dbReference type="SAM" id="Phobius"/>
    </source>
</evidence>
<keyword evidence="1" id="KW-1133">Transmembrane helix</keyword>
<dbReference type="EMBL" id="DSZZ01000454">
    <property type="protein sequence ID" value="HGU53772.1"/>
    <property type="molecule type" value="Genomic_DNA"/>
</dbReference>
<organism evidence="2">
    <name type="scientific">Fervidobacterium pennivorans</name>
    <dbReference type="NCBI Taxonomy" id="93466"/>
    <lineage>
        <taxon>Bacteria</taxon>
        <taxon>Thermotogati</taxon>
        <taxon>Thermotogota</taxon>
        <taxon>Thermotogae</taxon>
        <taxon>Thermotogales</taxon>
        <taxon>Fervidobacteriaceae</taxon>
        <taxon>Fervidobacterium</taxon>
    </lineage>
</organism>
<gene>
    <name evidence="2" type="ORF">ENT78_09685</name>
</gene>
<feature type="transmembrane region" description="Helical" evidence="1">
    <location>
        <begin position="51"/>
        <end position="73"/>
    </location>
</feature>
<protein>
    <submittedName>
        <fullName evidence="2">Uncharacterized protein</fullName>
    </submittedName>
</protein>
<evidence type="ECO:0000313" key="2">
    <source>
        <dbReference type="EMBL" id="HGU53772.1"/>
    </source>
</evidence>
<reference evidence="2" key="1">
    <citation type="journal article" date="2020" name="mSystems">
        <title>Genome- and Community-Level Interaction Insights into Carbon Utilization and Element Cycling Functions of Hydrothermarchaeota in Hydrothermal Sediment.</title>
        <authorList>
            <person name="Zhou Z."/>
            <person name="Liu Y."/>
            <person name="Xu W."/>
            <person name="Pan J."/>
            <person name="Luo Z.H."/>
            <person name="Li M."/>
        </authorList>
    </citation>
    <scope>NUCLEOTIDE SEQUENCE [LARGE SCALE GENOMIC DNA]</scope>
    <source>
        <strain evidence="2">SpSt-61</strain>
    </source>
</reference>
<feature type="transmembrane region" description="Helical" evidence="1">
    <location>
        <begin position="127"/>
        <end position="146"/>
    </location>
</feature>
<sequence length="151" mass="16714">MIDTLFVPIVVAVLIIAIAFGYFILTEISKPLYEATGVSIFNLENTAFQTAFKFLVISIYFGLPIVAVVLSFLSGINPIFLPIGVILLIISPFIFGIMKSVMINILSSNEFFVNFFSDPILGIALEYFPLIMTIFGALIIFAQFLVSREQA</sequence>
<feature type="transmembrane region" description="Helical" evidence="1">
    <location>
        <begin position="5"/>
        <end position="25"/>
    </location>
</feature>
<dbReference type="AlphaFoldDB" id="A0A7V4KF33"/>